<dbReference type="SUPFAM" id="SSF46689">
    <property type="entry name" value="Homeodomain-like"/>
    <property type="match status" value="1"/>
</dbReference>
<name>A0A9D2VI91_9BURK</name>
<evidence type="ECO:0008006" key="3">
    <source>
        <dbReference type="Google" id="ProtNLM"/>
    </source>
</evidence>
<reference evidence="1" key="2">
    <citation type="submission" date="2021-09" db="EMBL/GenBank/DDBJ databases">
        <authorList>
            <person name="Gilroy R."/>
        </authorList>
    </citation>
    <scope>NUCLEOTIDE SEQUENCE</scope>
    <source>
        <strain evidence="1">CHK175-13533</strain>
    </source>
</reference>
<dbReference type="EMBL" id="DYTQ01000114">
    <property type="protein sequence ID" value="HJH25081.1"/>
    <property type="molecule type" value="Genomic_DNA"/>
</dbReference>
<sequence length="256" mass="29322">MMKALCYLQGITMKPITQCVLLLDQASAWAQTYAGAYKQLRVQPLSFESLLQGDTPEQGLRHLATNLLYYDLAIVVVSPSNVAWVRSQLYYARPYLRTPVLALVKDLQPIAIQDVLDVGAVDFIMDYRFISEFSIRVKILQQRLHKRVSRTESAPEETLSLHAEAHEPSSLEAYTAALATRYAVHCQPFQQAKNTVIQRFEKAYIRAILVRNQGNITRAARSAQKHRRSFWELMRKHNIDAEIYRVSACPEQLSIR</sequence>
<dbReference type="InterPro" id="IPR009057">
    <property type="entry name" value="Homeodomain-like_sf"/>
</dbReference>
<accession>A0A9D2VI91</accession>
<evidence type="ECO:0000313" key="2">
    <source>
        <dbReference type="Proteomes" id="UP000700248"/>
    </source>
</evidence>
<dbReference type="Gene3D" id="1.10.10.60">
    <property type="entry name" value="Homeodomain-like"/>
    <property type="match status" value="1"/>
</dbReference>
<dbReference type="RefSeq" id="WP_276831912.1">
    <property type="nucleotide sequence ID" value="NZ_DYTQ01000114.1"/>
</dbReference>
<dbReference type="Proteomes" id="UP000700248">
    <property type="component" value="Unassembled WGS sequence"/>
</dbReference>
<proteinExistence type="predicted"/>
<evidence type="ECO:0000313" key="1">
    <source>
        <dbReference type="EMBL" id="HJH25081.1"/>
    </source>
</evidence>
<comment type="caution">
    <text evidence="1">The sequence shown here is derived from an EMBL/GenBank/DDBJ whole genome shotgun (WGS) entry which is preliminary data.</text>
</comment>
<reference evidence="1" key="1">
    <citation type="journal article" date="2021" name="PeerJ">
        <title>Extensive microbial diversity within the chicken gut microbiome revealed by metagenomics and culture.</title>
        <authorList>
            <person name="Gilroy R."/>
            <person name="Ravi A."/>
            <person name="Getino M."/>
            <person name="Pursley I."/>
            <person name="Horton D.L."/>
            <person name="Alikhan N.F."/>
            <person name="Baker D."/>
            <person name="Gharbi K."/>
            <person name="Hall N."/>
            <person name="Watson M."/>
            <person name="Adriaenssens E.M."/>
            <person name="Foster-Nyarko E."/>
            <person name="Jarju S."/>
            <person name="Secka A."/>
            <person name="Antonio M."/>
            <person name="Oren A."/>
            <person name="Chaudhuri R.R."/>
            <person name="La Ragione R."/>
            <person name="Hildebrand F."/>
            <person name="Pallen M.J."/>
        </authorList>
    </citation>
    <scope>NUCLEOTIDE SEQUENCE</scope>
    <source>
        <strain evidence="1">CHK175-13533</strain>
    </source>
</reference>
<organism evidence="1 2">
    <name type="scientific">Paenalcaligenes hominis</name>
    <dbReference type="NCBI Taxonomy" id="643674"/>
    <lineage>
        <taxon>Bacteria</taxon>
        <taxon>Pseudomonadati</taxon>
        <taxon>Pseudomonadota</taxon>
        <taxon>Betaproteobacteria</taxon>
        <taxon>Burkholderiales</taxon>
        <taxon>Alcaligenaceae</taxon>
        <taxon>Paenalcaligenes</taxon>
    </lineage>
</organism>
<protein>
    <recommendedName>
        <fullName evidence="3">DNA binding HTH domain-containing protein</fullName>
    </recommendedName>
</protein>
<gene>
    <name evidence="1" type="ORF">K8U84_11090</name>
</gene>
<dbReference type="AlphaFoldDB" id="A0A9D2VI91"/>